<protein>
    <recommendedName>
        <fullName evidence="4">Transmembrane protein</fullName>
    </recommendedName>
</protein>
<sequence length="265" mass="29231">MNRVKVKTINSNSCKGFEGFSKHYPSGLNGVMQPQEFEQVINRINMLSKTRYPKTISIPLIIIFLGIILFIIGIVKFDWSVISSGFTILLVGFVVMVVMVCFFRRKVKNNMQPALQEANNYFAERRITFTFREKTGKPKIVKQGANDKVVRKHKQYLEIRFPAPGSSGGILGFVQSILPIGGNPQPHSPSGPSFNYQPNQVNVNGVGFVPPPVNVAPTMNNGNLEFNLSAPSVAPNFNISIDAETALKVTGTAAKGIYDGYNTFV</sequence>
<keyword evidence="3" id="KW-1185">Reference proteome</keyword>
<accession>Q7KWY0</accession>
<accession>Q550R9</accession>
<keyword evidence="1" id="KW-1133">Transmembrane helix</keyword>
<evidence type="ECO:0008006" key="4">
    <source>
        <dbReference type="Google" id="ProtNLM"/>
    </source>
</evidence>
<dbReference type="RefSeq" id="XP_642863.1">
    <property type="nucleotide sequence ID" value="XM_637771.1"/>
</dbReference>
<keyword evidence="1" id="KW-0812">Transmembrane</keyword>
<evidence type="ECO:0000313" key="3">
    <source>
        <dbReference type="Proteomes" id="UP000002195"/>
    </source>
</evidence>
<name>Q7KWY0_DICDI</name>
<comment type="caution">
    <text evidence="2">The sequence shown here is derived from an EMBL/GenBank/DDBJ whole genome shotgun (WGS) entry which is preliminary data.</text>
</comment>
<dbReference type="HOGENOM" id="CLU_1051416_0_0_1"/>
<dbReference type="Proteomes" id="UP000002195">
    <property type="component" value="Unassembled WGS sequence"/>
</dbReference>
<evidence type="ECO:0000313" key="2">
    <source>
        <dbReference type="EMBL" id="EAL68892.1"/>
    </source>
</evidence>
<dbReference type="PaxDb" id="44689-DDB0168295"/>
<dbReference type="eggNOG" id="ENOG502RHBP">
    <property type="taxonomic scope" value="Eukaryota"/>
</dbReference>
<organism evidence="2 3">
    <name type="scientific">Dictyostelium discoideum</name>
    <name type="common">Social amoeba</name>
    <dbReference type="NCBI Taxonomy" id="44689"/>
    <lineage>
        <taxon>Eukaryota</taxon>
        <taxon>Amoebozoa</taxon>
        <taxon>Evosea</taxon>
        <taxon>Eumycetozoa</taxon>
        <taxon>Dictyostelia</taxon>
        <taxon>Dictyosteliales</taxon>
        <taxon>Dictyosteliaceae</taxon>
        <taxon>Dictyostelium</taxon>
    </lineage>
</organism>
<dbReference type="AlphaFoldDB" id="Q7KWY0"/>
<dbReference type="VEuPathDB" id="AmoebaDB:DDB_G0276781"/>
<dbReference type="InParanoid" id="Q7KWY0"/>
<dbReference type="KEGG" id="ddi:DDB_G0276781"/>
<keyword evidence="1" id="KW-0472">Membrane</keyword>
<proteinExistence type="predicted"/>
<dbReference type="EMBL" id="AAFI02000019">
    <property type="protein sequence ID" value="EAL68892.1"/>
    <property type="molecule type" value="Genomic_DNA"/>
</dbReference>
<feature type="transmembrane region" description="Helical" evidence="1">
    <location>
        <begin position="56"/>
        <end position="75"/>
    </location>
</feature>
<dbReference type="OMA" id="VINRINM"/>
<feature type="transmembrane region" description="Helical" evidence="1">
    <location>
        <begin position="81"/>
        <end position="103"/>
    </location>
</feature>
<dbReference type="FunCoup" id="Q7KWY0">
    <property type="interactions" value="744"/>
</dbReference>
<evidence type="ECO:0000256" key="1">
    <source>
        <dbReference type="SAM" id="Phobius"/>
    </source>
</evidence>
<dbReference type="GeneID" id="8620729"/>
<dbReference type="dictyBase" id="DDB_G0276781"/>
<reference evidence="2 3" key="1">
    <citation type="journal article" date="2005" name="Nature">
        <title>The genome of the social amoeba Dictyostelium discoideum.</title>
        <authorList>
            <consortium name="The Dictyostelium discoideum Sequencing Consortium"/>
            <person name="Eichinger L."/>
            <person name="Pachebat J.A."/>
            <person name="Glockner G."/>
            <person name="Rajandream M.A."/>
            <person name="Sucgang R."/>
            <person name="Berriman M."/>
            <person name="Song J."/>
            <person name="Olsen R."/>
            <person name="Szafranski K."/>
            <person name="Xu Q."/>
            <person name="Tunggal B."/>
            <person name="Kummerfeld S."/>
            <person name="Madera M."/>
            <person name="Konfortov B.A."/>
            <person name="Rivero F."/>
            <person name="Bankier A.T."/>
            <person name="Lehmann R."/>
            <person name="Hamlin N."/>
            <person name="Davies R."/>
            <person name="Gaudet P."/>
            <person name="Fey P."/>
            <person name="Pilcher K."/>
            <person name="Chen G."/>
            <person name="Saunders D."/>
            <person name="Sodergren E."/>
            <person name="Davis P."/>
            <person name="Kerhornou A."/>
            <person name="Nie X."/>
            <person name="Hall N."/>
            <person name="Anjard C."/>
            <person name="Hemphill L."/>
            <person name="Bason N."/>
            <person name="Farbrother P."/>
            <person name="Desany B."/>
            <person name="Just E."/>
            <person name="Morio T."/>
            <person name="Rost R."/>
            <person name="Churcher C."/>
            <person name="Cooper J."/>
            <person name="Haydock S."/>
            <person name="van Driessche N."/>
            <person name="Cronin A."/>
            <person name="Goodhead I."/>
            <person name="Muzny D."/>
            <person name="Mourier T."/>
            <person name="Pain A."/>
            <person name="Lu M."/>
            <person name="Harper D."/>
            <person name="Lindsay R."/>
            <person name="Hauser H."/>
            <person name="James K."/>
            <person name="Quiles M."/>
            <person name="Madan Babu M."/>
            <person name="Saito T."/>
            <person name="Buchrieser C."/>
            <person name="Wardroper A."/>
            <person name="Felder M."/>
            <person name="Thangavelu M."/>
            <person name="Johnson D."/>
            <person name="Knights A."/>
            <person name="Loulseged H."/>
            <person name="Mungall K."/>
            <person name="Oliver K."/>
            <person name="Price C."/>
            <person name="Quail M.A."/>
            <person name="Urushihara H."/>
            <person name="Hernandez J."/>
            <person name="Rabbinowitsch E."/>
            <person name="Steffen D."/>
            <person name="Sanders M."/>
            <person name="Ma J."/>
            <person name="Kohara Y."/>
            <person name="Sharp S."/>
            <person name="Simmonds M."/>
            <person name="Spiegler S."/>
            <person name="Tivey A."/>
            <person name="Sugano S."/>
            <person name="White B."/>
            <person name="Walker D."/>
            <person name="Woodward J."/>
            <person name="Winckler T."/>
            <person name="Tanaka Y."/>
            <person name="Shaulsky G."/>
            <person name="Schleicher M."/>
            <person name="Weinstock G."/>
            <person name="Rosenthal A."/>
            <person name="Cox E.C."/>
            <person name="Chisholm R.L."/>
            <person name="Gibbs R."/>
            <person name="Loomis W.F."/>
            <person name="Platzer M."/>
            <person name="Kay R.R."/>
            <person name="Williams J."/>
            <person name="Dear P.H."/>
            <person name="Noegel A.A."/>
            <person name="Barrell B."/>
            <person name="Kuspa A."/>
        </authorList>
    </citation>
    <scope>NUCLEOTIDE SEQUENCE [LARGE SCALE GENOMIC DNA]</scope>
    <source>
        <strain evidence="2 3">AX4</strain>
    </source>
</reference>
<gene>
    <name evidence="2" type="ORF">DDB_G0276781</name>
</gene>